<dbReference type="RefSeq" id="WP_006979456.1">
    <property type="nucleotide sequence ID" value="NZ_ABVL01000005.1"/>
</dbReference>
<evidence type="ECO:0000313" key="2">
    <source>
        <dbReference type="EMBL" id="EDY20207.1"/>
    </source>
</evidence>
<keyword evidence="1" id="KW-0812">Transmembrane</keyword>
<dbReference type="InParanoid" id="B4CZP3"/>
<dbReference type="InterPro" id="IPR046487">
    <property type="entry name" value="DUF6580"/>
</dbReference>
<accession>B4CZP3</accession>
<sequence>MFAALFLLVVVVLYRILSGFIGSGDFHWAHNFAPVAAVALCGAVYLPRRIAMVLPVAMLFISDLVLNLFHYHQPLLTFDILPRYLALALISGLGFALRGHANILRLLGASFVGSLVFFVITNTGSWLSEPAYAKTAAGWVQAMTTGLPGYPSTWWFYRYTLLSDLFFTLLFAVCMMVPFKGEAQPAAKGELAHS</sequence>
<dbReference type="EMBL" id="ABVL01000005">
    <property type="protein sequence ID" value="EDY20207.1"/>
    <property type="molecule type" value="Genomic_DNA"/>
</dbReference>
<feature type="transmembrane region" description="Helical" evidence="1">
    <location>
        <begin position="53"/>
        <end position="69"/>
    </location>
</feature>
<organism evidence="2 3">
    <name type="scientific">Chthoniobacter flavus Ellin428</name>
    <dbReference type="NCBI Taxonomy" id="497964"/>
    <lineage>
        <taxon>Bacteria</taxon>
        <taxon>Pseudomonadati</taxon>
        <taxon>Verrucomicrobiota</taxon>
        <taxon>Spartobacteria</taxon>
        <taxon>Chthoniobacterales</taxon>
        <taxon>Chthoniobacteraceae</taxon>
        <taxon>Chthoniobacter</taxon>
    </lineage>
</organism>
<proteinExistence type="predicted"/>
<gene>
    <name evidence="2" type="ORF">CfE428DRAFT_2131</name>
</gene>
<dbReference type="Proteomes" id="UP000005824">
    <property type="component" value="Unassembled WGS sequence"/>
</dbReference>
<feature type="transmembrane region" description="Helical" evidence="1">
    <location>
        <begin position="75"/>
        <end position="96"/>
    </location>
</feature>
<dbReference type="eggNOG" id="ENOG50309VB">
    <property type="taxonomic scope" value="Bacteria"/>
</dbReference>
<name>B4CZP3_9BACT</name>
<evidence type="ECO:0000256" key="1">
    <source>
        <dbReference type="SAM" id="Phobius"/>
    </source>
</evidence>
<evidence type="ECO:0000313" key="3">
    <source>
        <dbReference type="Proteomes" id="UP000005824"/>
    </source>
</evidence>
<keyword evidence="1" id="KW-1133">Transmembrane helix</keyword>
<dbReference type="STRING" id="497964.CfE428DRAFT_2131"/>
<feature type="transmembrane region" description="Helical" evidence="1">
    <location>
        <begin position="103"/>
        <end position="120"/>
    </location>
</feature>
<dbReference type="Pfam" id="PF20221">
    <property type="entry name" value="DUF6580"/>
    <property type="match status" value="1"/>
</dbReference>
<dbReference type="AlphaFoldDB" id="B4CZP3"/>
<reference evidence="2 3" key="1">
    <citation type="journal article" date="2011" name="J. Bacteriol.">
        <title>Genome sequence of Chthoniobacter flavus Ellin428, an aerobic heterotrophic soil bacterium.</title>
        <authorList>
            <person name="Kant R."/>
            <person name="van Passel M.W."/>
            <person name="Palva A."/>
            <person name="Lucas S."/>
            <person name="Lapidus A."/>
            <person name="Glavina Del Rio T."/>
            <person name="Dalin E."/>
            <person name="Tice H."/>
            <person name="Bruce D."/>
            <person name="Goodwin L."/>
            <person name="Pitluck S."/>
            <person name="Larimer F.W."/>
            <person name="Land M.L."/>
            <person name="Hauser L."/>
            <person name="Sangwan P."/>
            <person name="de Vos W.M."/>
            <person name="Janssen P.H."/>
            <person name="Smidt H."/>
        </authorList>
    </citation>
    <scope>NUCLEOTIDE SEQUENCE [LARGE SCALE GENOMIC DNA]</scope>
    <source>
        <strain evidence="2 3">Ellin428</strain>
    </source>
</reference>
<comment type="caution">
    <text evidence="2">The sequence shown here is derived from an EMBL/GenBank/DDBJ whole genome shotgun (WGS) entry which is preliminary data.</text>
</comment>
<protein>
    <submittedName>
        <fullName evidence="2">Uncharacterized protein</fullName>
    </submittedName>
</protein>
<keyword evidence="3" id="KW-1185">Reference proteome</keyword>
<feature type="transmembrane region" description="Helical" evidence="1">
    <location>
        <begin position="28"/>
        <end position="46"/>
    </location>
</feature>
<feature type="transmembrane region" description="Helical" evidence="1">
    <location>
        <begin position="156"/>
        <end position="179"/>
    </location>
</feature>
<keyword evidence="1" id="KW-0472">Membrane</keyword>